<dbReference type="InterPro" id="IPR027417">
    <property type="entry name" value="P-loop_NTPase"/>
</dbReference>
<dbReference type="RefSeq" id="WP_118160864.1">
    <property type="nucleotide sequence ID" value="NZ_QRYC01000056.1"/>
</dbReference>
<reference evidence="1 2" key="1">
    <citation type="submission" date="2018-08" db="EMBL/GenBank/DDBJ databases">
        <title>A genome reference for cultivated species of the human gut microbiota.</title>
        <authorList>
            <person name="Zou Y."/>
            <person name="Xue W."/>
            <person name="Luo G."/>
        </authorList>
    </citation>
    <scope>NUCLEOTIDE SEQUENCE [LARGE SCALE GENOMIC DNA]</scope>
    <source>
        <strain evidence="1 2">AF16-14</strain>
    </source>
</reference>
<feature type="non-terminal residue" evidence="1">
    <location>
        <position position="333"/>
    </location>
</feature>
<accession>A0A412TIN2</accession>
<evidence type="ECO:0000313" key="2">
    <source>
        <dbReference type="Proteomes" id="UP000284243"/>
    </source>
</evidence>
<dbReference type="Proteomes" id="UP000284243">
    <property type="component" value="Unassembled WGS sequence"/>
</dbReference>
<evidence type="ECO:0000313" key="1">
    <source>
        <dbReference type="EMBL" id="RGU52860.1"/>
    </source>
</evidence>
<protein>
    <recommendedName>
        <fullName evidence="3">SF4 helicase domain-containing protein</fullName>
    </recommendedName>
</protein>
<sequence length="333" mass="38116">MSAVNPLSAEFLYELYATALRQEPLCAVLARHMRKEYLPDRSFQRVQEAIAAHFRTYKAPPSYAVLAQTFHEDYDAIELIDTFREYDEGQSAEVMTDMLESYIKGVRLQSVYAEVGKLYNENRQDKAENTLREYAEWLAGFTLKSTSFVNVAATFKERFERNRRREEEEERSAAPRVSRFYIPYLDALNAGRNLRGQLTCFLASTGVGKSHIAKWIGVRADIDDGLHVLHFQLEGSEEEALNAYSGGLISRNAYYYERGKISDTEMRHLEKLVASYAGSITVRSYPRFNAQVSTLDIKNGISEYRKLKGYNPDIVIVDSMDLLTDANRRSWGA</sequence>
<dbReference type="Gene3D" id="3.40.50.300">
    <property type="entry name" value="P-loop containing nucleotide triphosphate hydrolases"/>
    <property type="match status" value="1"/>
</dbReference>
<evidence type="ECO:0008006" key="3">
    <source>
        <dbReference type="Google" id="ProtNLM"/>
    </source>
</evidence>
<gene>
    <name evidence="1" type="ORF">DWW57_19335</name>
</gene>
<dbReference type="EMBL" id="QRYC01000056">
    <property type="protein sequence ID" value="RGU52860.1"/>
    <property type="molecule type" value="Genomic_DNA"/>
</dbReference>
<dbReference type="AlphaFoldDB" id="A0A412TIN2"/>
<organism evidence="1 2">
    <name type="scientific">Odoribacter splanchnicus</name>
    <dbReference type="NCBI Taxonomy" id="28118"/>
    <lineage>
        <taxon>Bacteria</taxon>
        <taxon>Pseudomonadati</taxon>
        <taxon>Bacteroidota</taxon>
        <taxon>Bacteroidia</taxon>
        <taxon>Bacteroidales</taxon>
        <taxon>Odoribacteraceae</taxon>
        <taxon>Odoribacter</taxon>
    </lineage>
</organism>
<proteinExistence type="predicted"/>
<comment type="caution">
    <text evidence="1">The sequence shown here is derived from an EMBL/GenBank/DDBJ whole genome shotgun (WGS) entry which is preliminary data.</text>
</comment>
<dbReference type="SUPFAM" id="SSF52540">
    <property type="entry name" value="P-loop containing nucleoside triphosphate hydrolases"/>
    <property type="match status" value="1"/>
</dbReference>
<name>A0A412TIN2_9BACT</name>